<proteinExistence type="predicted"/>
<evidence type="ECO:0000313" key="1">
    <source>
        <dbReference type="EMBL" id="KAJ9067142.1"/>
    </source>
</evidence>
<dbReference type="EMBL" id="QTSX02004266">
    <property type="protein sequence ID" value="KAJ9067142.1"/>
    <property type="molecule type" value="Genomic_DNA"/>
</dbReference>
<gene>
    <name evidence="1" type="ORF">DSO57_1002628</name>
</gene>
<sequence>MLTVVVSKLKLIDIELSSISNKPEAVSQNKSALTTDNLSVPAFSVNADTSYPFFAIEEDRDILKTKNFLKYWTVYIDPSLTDKEKKRTVEEQDRKHKAILALGLHLSLSKVLNVCKEVEKFMKQKYSSTECQSFNNIPAINQTDDLNLEAVSSKSPNNDTLDGSYPVDEQHTLSLSQPISVHANQAVAQDLPDIFLFTLRSGEPVFVKPSSDNKETWNHVTGIAECELFLTQPKSPRISQAASPASIGSSASTVIIDEAHISISSPNTVC</sequence>
<evidence type="ECO:0000313" key="2">
    <source>
        <dbReference type="Proteomes" id="UP001165960"/>
    </source>
</evidence>
<name>A0ACC2SYG6_9FUNG</name>
<reference evidence="1" key="1">
    <citation type="submission" date="2022-04" db="EMBL/GenBank/DDBJ databases">
        <title>Genome of the entomopathogenic fungus Entomophthora muscae.</title>
        <authorList>
            <person name="Elya C."/>
            <person name="Lovett B.R."/>
            <person name="Lee E."/>
            <person name="Macias A.M."/>
            <person name="Hajek A.E."/>
            <person name="De Bivort B.L."/>
            <person name="Kasson M.T."/>
            <person name="De Fine Licht H.H."/>
            <person name="Stajich J.E."/>
        </authorList>
    </citation>
    <scope>NUCLEOTIDE SEQUENCE</scope>
    <source>
        <strain evidence="1">Berkeley</strain>
    </source>
</reference>
<comment type="caution">
    <text evidence="1">The sequence shown here is derived from an EMBL/GenBank/DDBJ whole genome shotgun (WGS) entry which is preliminary data.</text>
</comment>
<dbReference type="Proteomes" id="UP001165960">
    <property type="component" value="Unassembled WGS sequence"/>
</dbReference>
<organism evidence="1 2">
    <name type="scientific">Entomophthora muscae</name>
    <dbReference type="NCBI Taxonomy" id="34485"/>
    <lineage>
        <taxon>Eukaryota</taxon>
        <taxon>Fungi</taxon>
        <taxon>Fungi incertae sedis</taxon>
        <taxon>Zoopagomycota</taxon>
        <taxon>Entomophthoromycotina</taxon>
        <taxon>Entomophthoromycetes</taxon>
        <taxon>Entomophthorales</taxon>
        <taxon>Entomophthoraceae</taxon>
        <taxon>Entomophthora</taxon>
    </lineage>
</organism>
<protein>
    <submittedName>
        <fullName evidence="1">Uncharacterized protein</fullName>
    </submittedName>
</protein>
<keyword evidence="2" id="KW-1185">Reference proteome</keyword>
<accession>A0ACC2SYG6</accession>